<dbReference type="Proteomes" id="UP000176944">
    <property type="component" value="Chromosome"/>
</dbReference>
<reference evidence="5" key="1">
    <citation type="submission" date="2016-10" db="EMBL/GenBank/DDBJ databases">
        <title>Comparative genomics uncovers the prolific and rare metabolic potential of the cyanobacterial genus Moorea.</title>
        <authorList>
            <person name="Leao T."/>
            <person name="Castelao G."/>
            <person name="Korobeynikov A."/>
            <person name="Monroe E.A."/>
            <person name="Podell S."/>
            <person name="Glukhov E."/>
            <person name="Allen E."/>
            <person name="Gerwick W.H."/>
            <person name="Gerwick L."/>
        </authorList>
    </citation>
    <scope>NUCLEOTIDE SEQUENCE [LARGE SCALE GENOMIC DNA]</scope>
    <source>
        <strain evidence="5">JHB</strain>
    </source>
</reference>
<comment type="pathway">
    <text evidence="1">Antibiotic biosynthesis.</text>
</comment>
<gene>
    <name evidence="4" type="ORF">BJP36_01670</name>
</gene>
<dbReference type="SUPFAM" id="SSF51197">
    <property type="entry name" value="Clavaminate synthase-like"/>
    <property type="match status" value="1"/>
</dbReference>
<dbReference type="PROSITE" id="PS51471">
    <property type="entry name" value="FE2OG_OXY"/>
    <property type="match status" value="1"/>
</dbReference>
<dbReference type="Pfam" id="PF03171">
    <property type="entry name" value="2OG-FeII_Oxy"/>
    <property type="match status" value="1"/>
</dbReference>
<dbReference type="InterPro" id="IPR050231">
    <property type="entry name" value="Iron_ascorbate_oxido_reductase"/>
</dbReference>
<organism evidence="4 5">
    <name type="scientific">Moorena producens (strain JHB)</name>
    <dbReference type="NCBI Taxonomy" id="1454205"/>
    <lineage>
        <taxon>Bacteria</taxon>
        <taxon>Bacillati</taxon>
        <taxon>Cyanobacteriota</taxon>
        <taxon>Cyanophyceae</taxon>
        <taxon>Coleofasciculales</taxon>
        <taxon>Coleofasciculaceae</taxon>
        <taxon>Moorena</taxon>
    </lineage>
</organism>
<comment type="similarity">
    <text evidence="2">Belongs to the iron/ascorbate-dependent oxidoreductase family.</text>
</comment>
<keyword evidence="2" id="KW-0560">Oxidoreductase</keyword>
<dbReference type="Gene3D" id="2.60.120.330">
    <property type="entry name" value="B-lactam Antibiotic, Isopenicillin N Synthase, Chain"/>
    <property type="match status" value="1"/>
</dbReference>
<proteinExistence type="inferred from homology"/>
<dbReference type="PRINTS" id="PR00682">
    <property type="entry name" value="IPNSYNTHASE"/>
</dbReference>
<dbReference type="InterPro" id="IPR027443">
    <property type="entry name" value="IPNS-like_sf"/>
</dbReference>
<evidence type="ECO:0000256" key="2">
    <source>
        <dbReference type="RuleBase" id="RU003682"/>
    </source>
</evidence>
<name>A0A1D9FU26_MOOP1</name>
<dbReference type="AlphaFoldDB" id="A0A1D9FU26"/>
<dbReference type="PANTHER" id="PTHR47990">
    <property type="entry name" value="2-OXOGLUTARATE (2OG) AND FE(II)-DEPENDENT OXYGENASE SUPERFAMILY PROTEIN-RELATED"/>
    <property type="match status" value="1"/>
</dbReference>
<evidence type="ECO:0000313" key="5">
    <source>
        <dbReference type="Proteomes" id="UP000176944"/>
    </source>
</evidence>
<evidence type="ECO:0000313" key="4">
    <source>
        <dbReference type="EMBL" id="AOY78793.1"/>
    </source>
</evidence>
<accession>A0A1D9FU26</accession>
<keyword evidence="2" id="KW-0408">Iron</keyword>
<dbReference type="InterPro" id="IPR026992">
    <property type="entry name" value="DIOX_N"/>
</dbReference>
<dbReference type="InterPro" id="IPR044861">
    <property type="entry name" value="IPNS-like_FE2OG_OXY"/>
</dbReference>
<evidence type="ECO:0000259" key="3">
    <source>
        <dbReference type="PROSITE" id="PS51471"/>
    </source>
</evidence>
<dbReference type="Pfam" id="PF14226">
    <property type="entry name" value="DIOX_N"/>
    <property type="match status" value="1"/>
</dbReference>
<evidence type="ECO:0000256" key="1">
    <source>
        <dbReference type="ARBA" id="ARBA00004792"/>
    </source>
</evidence>
<keyword evidence="2" id="KW-0479">Metal-binding</keyword>
<sequence>MNTLPVISLTKLTDLNGSKSGNEEHKRLYNTCLDHGFFYLKDHGISADLVQQTIDSSRNFFQLQEDIKKAYGQDKQTVYPNTSRGYIPLYGETFHEEVGPDPKEVFDLGIEHPPSDKPFTGPTLIPDDTVAPGFAAFHYQLQGEILTKIVPHLLRGLAVALNLDADWFDPYFDDPILIHRANYYPPEYGIAGKHTDTGIFTVLIQEYFPTPSLRVYAKNAWIDAVCLEDAFVINLGDMLQYWTNGLFVSTAHEVIHTSPNSRVSIPVFVFPNSHTIIEPMGTNEKINSTNIMLENFNSVWVTKTGAGRARELKYSEHEKTKLARLPK</sequence>
<protein>
    <submittedName>
        <fullName evidence="4">Isopenicillin N synthase family oxygenase</fullName>
    </submittedName>
</protein>
<dbReference type="InterPro" id="IPR005123">
    <property type="entry name" value="Oxoglu/Fe-dep_dioxygenase_dom"/>
</dbReference>
<dbReference type="GO" id="GO:0016491">
    <property type="term" value="F:oxidoreductase activity"/>
    <property type="evidence" value="ECO:0007669"/>
    <property type="project" value="UniProtKB-KW"/>
</dbReference>
<feature type="domain" description="Fe2OG dioxygenase" evidence="3">
    <location>
        <begin position="171"/>
        <end position="271"/>
    </location>
</feature>
<dbReference type="GO" id="GO:0046872">
    <property type="term" value="F:metal ion binding"/>
    <property type="evidence" value="ECO:0007669"/>
    <property type="project" value="UniProtKB-KW"/>
</dbReference>
<dbReference type="EMBL" id="CP017708">
    <property type="protein sequence ID" value="AOY78793.1"/>
    <property type="molecule type" value="Genomic_DNA"/>
</dbReference>